<proteinExistence type="predicted"/>
<keyword evidence="1" id="KW-0732">Signal</keyword>
<dbReference type="Pfam" id="PF01190">
    <property type="entry name" value="Pollen_Ole_e_1"/>
    <property type="match status" value="1"/>
</dbReference>
<accession>A0AAQ3Q0V8</accession>
<name>A0AAQ3Q0V8_9LILI</name>
<dbReference type="PANTHER" id="PTHR47273">
    <property type="entry name" value="EXPRESSED PROTEIN"/>
    <property type="match status" value="1"/>
</dbReference>
<evidence type="ECO:0000256" key="1">
    <source>
        <dbReference type="SAM" id="SignalP"/>
    </source>
</evidence>
<protein>
    <recommendedName>
        <fullName evidence="4">Pollen Ole e 1 allergen and extensin family protein</fullName>
    </recommendedName>
</protein>
<feature type="chain" id="PRO_5043022314" description="Pollen Ole e 1 allergen and extensin family protein" evidence="1">
    <location>
        <begin position="33"/>
        <end position="200"/>
    </location>
</feature>
<feature type="signal peptide" evidence="1">
    <location>
        <begin position="1"/>
        <end position="32"/>
    </location>
</feature>
<evidence type="ECO:0000313" key="3">
    <source>
        <dbReference type="Proteomes" id="UP001327560"/>
    </source>
</evidence>
<dbReference type="PANTHER" id="PTHR47273:SF6">
    <property type="entry name" value="POLLEN OLE E 1 ALLERGEN AND EXTENSIN FAMILY PROTEIN"/>
    <property type="match status" value="1"/>
</dbReference>
<keyword evidence="3" id="KW-1185">Reference proteome</keyword>
<organism evidence="2 3">
    <name type="scientific">Canna indica</name>
    <name type="common">Indian-shot</name>
    <dbReference type="NCBI Taxonomy" id="4628"/>
    <lineage>
        <taxon>Eukaryota</taxon>
        <taxon>Viridiplantae</taxon>
        <taxon>Streptophyta</taxon>
        <taxon>Embryophyta</taxon>
        <taxon>Tracheophyta</taxon>
        <taxon>Spermatophyta</taxon>
        <taxon>Magnoliopsida</taxon>
        <taxon>Liliopsida</taxon>
        <taxon>Zingiberales</taxon>
        <taxon>Cannaceae</taxon>
        <taxon>Canna</taxon>
    </lineage>
</organism>
<dbReference type="AlphaFoldDB" id="A0AAQ3Q0V8"/>
<gene>
    <name evidence="2" type="ORF">Cni_G03157</name>
</gene>
<sequence>MLQPQHESQSASVVLLLALLFMCSTFVSWAAAAALSEGAAMQLSRAELVRVAGYGDERLSTVLVTGTLLCSACMKQSSGGGLITFHVPGAKIGVACKLNGRRKEVSWAYGTTDEYGEFIVDLPSHLHAIRSLEEACLLRVLRIPTDSNCDLVSGIRYTSKRIRLTSTSVGDQGIRVYTTETLILSGKTRHFQECLKMSDE</sequence>
<dbReference type="Proteomes" id="UP001327560">
    <property type="component" value="Chromosome 1"/>
</dbReference>
<reference evidence="2 3" key="1">
    <citation type="submission" date="2023-10" db="EMBL/GenBank/DDBJ databases">
        <title>Chromosome-scale genome assembly provides insights into flower coloration mechanisms of Canna indica.</title>
        <authorList>
            <person name="Li C."/>
        </authorList>
    </citation>
    <scope>NUCLEOTIDE SEQUENCE [LARGE SCALE GENOMIC DNA]</scope>
    <source>
        <tissue evidence="2">Flower</tissue>
    </source>
</reference>
<dbReference type="EMBL" id="CP136890">
    <property type="protein sequence ID" value="WOK94455.1"/>
    <property type="molecule type" value="Genomic_DNA"/>
</dbReference>
<evidence type="ECO:0008006" key="4">
    <source>
        <dbReference type="Google" id="ProtNLM"/>
    </source>
</evidence>
<evidence type="ECO:0000313" key="2">
    <source>
        <dbReference type="EMBL" id="WOK94455.1"/>
    </source>
</evidence>